<sequence>AAAAAAAAALQQSSLASLKQSDKVPLVPLFVEKCVKFIEQEGLDSEGIYRVPGNRTHVDLLNQKFAEESDVDIEKLDIPVNAVATALKDFFVKRLKGLFSAEMMSELEEIAGSRPLQSITSLNMEVKTDRSCRLIALRGLLNKLPPNNFAILSYIFQHFVRVSENSKLNSMDSKNLAICWWPTLLPIEFTDMMRFETMRPYLEDIVQTMIDQYPFLFCGEEAFVMV</sequence>
<dbReference type="SMART" id="SM00324">
    <property type="entry name" value="RhoGAP"/>
    <property type="match status" value="1"/>
</dbReference>
<feature type="domain" description="Rho-GAP" evidence="1">
    <location>
        <begin position="13"/>
        <end position="217"/>
    </location>
</feature>
<reference evidence="3" key="1">
    <citation type="submission" date="2014-01" db="EMBL/GenBank/DDBJ databases">
        <title>The Genome Sequence of Anopheles melas CM1001059_A (V2).</title>
        <authorList>
            <consortium name="The Broad Institute Genomics Platform"/>
            <person name="Neafsey D.E."/>
            <person name="Besansky N."/>
            <person name="Howell P."/>
            <person name="Walton C."/>
            <person name="Young S.K."/>
            <person name="Zeng Q."/>
            <person name="Gargeya S."/>
            <person name="Fitzgerald M."/>
            <person name="Haas B."/>
            <person name="Abouelleil A."/>
            <person name="Allen A.W."/>
            <person name="Alvarado L."/>
            <person name="Arachchi H.M."/>
            <person name="Berlin A.M."/>
            <person name="Chapman S.B."/>
            <person name="Gainer-Dewar J."/>
            <person name="Goldberg J."/>
            <person name="Griggs A."/>
            <person name="Gujja S."/>
            <person name="Hansen M."/>
            <person name="Howarth C."/>
            <person name="Imamovic A."/>
            <person name="Ireland A."/>
            <person name="Larimer J."/>
            <person name="McCowan C."/>
            <person name="Murphy C."/>
            <person name="Pearson M."/>
            <person name="Poon T.W."/>
            <person name="Priest M."/>
            <person name="Roberts A."/>
            <person name="Saif S."/>
            <person name="Shea T."/>
            <person name="Sisk P."/>
            <person name="Sykes S."/>
            <person name="Wortman J."/>
            <person name="Nusbaum C."/>
            <person name="Birren B."/>
        </authorList>
    </citation>
    <scope>NUCLEOTIDE SEQUENCE [LARGE SCALE GENOMIC DNA]</scope>
    <source>
        <strain evidence="3">CM1001059</strain>
    </source>
</reference>
<dbReference type="PANTHER" id="PTHR46005:SF4">
    <property type="entry name" value="RHO GTPASE-ACTIVATING PROTEIN 190"/>
    <property type="match status" value="1"/>
</dbReference>
<dbReference type="PROSITE" id="PS50238">
    <property type="entry name" value="RHOGAP"/>
    <property type="match status" value="1"/>
</dbReference>
<dbReference type="PANTHER" id="PTHR46005">
    <property type="entry name" value="RHO GTPASE-ACTIVATING PROTEIN 190"/>
    <property type="match status" value="1"/>
</dbReference>
<dbReference type="Pfam" id="PF00620">
    <property type="entry name" value="RhoGAP"/>
    <property type="match status" value="1"/>
</dbReference>
<dbReference type="InterPro" id="IPR008936">
    <property type="entry name" value="Rho_GTPase_activation_prot"/>
</dbReference>
<dbReference type="GO" id="GO:0007266">
    <property type="term" value="P:Rho protein signal transduction"/>
    <property type="evidence" value="ECO:0007669"/>
    <property type="project" value="TreeGrafter"/>
</dbReference>
<dbReference type="STRING" id="34690.A0A182TUR0"/>
<accession>A0A182TUR0</accession>
<dbReference type="GO" id="GO:0008361">
    <property type="term" value="P:regulation of cell size"/>
    <property type="evidence" value="ECO:0007669"/>
    <property type="project" value="TreeGrafter"/>
</dbReference>
<evidence type="ECO:0000313" key="3">
    <source>
        <dbReference type="Proteomes" id="UP000075902"/>
    </source>
</evidence>
<dbReference type="InterPro" id="IPR051978">
    <property type="entry name" value="Rho-GAP_domain"/>
</dbReference>
<dbReference type="GO" id="GO:0005096">
    <property type="term" value="F:GTPase activator activity"/>
    <property type="evidence" value="ECO:0007669"/>
    <property type="project" value="TreeGrafter"/>
</dbReference>
<organism evidence="2 3">
    <name type="scientific">Anopheles melas</name>
    <dbReference type="NCBI Taxonomy" id="34690"/>
    <lineage>
        <taxon>Eukaryota</taxon>
        <taxon>Metazoa</taxon>
        <taxon>Ecdysozoa</taxon>
        <taxon>Arthropoda</taxon>
        <taxon>Hexapoda</taxon>
        <taxon>Insecta</taxon>
        <taxon>Pterygota</taxon>
        <taxon>Neoptera</taxon>
        <taxon>Endopterygota</taxon>
        <taxon>Diptera</taxon>
        <taxon>Nematocera</taxon>
        <taxon>Culicoidea</taxon>
        <taxon>Culicidae</taxon>
        <taxon>Anophelinae</taxon>
        <taxon>Anopheles</taxon>
    </lineage>
</organism>
<dbReference type="InterPro" id="IPR000198">
    <property type="entry name" value="RhoGAP_dom"/>
</dbReference>
<dbReference type="EnsemblMetazoa" id="AMEC008650-RA">
    <property type="protein sequence ID" value="AMEC008650-PA"/>
    <property type="gene ID" value="AMEC008650"/>
</dbReference>
<proteinExistence type="predicted"/>
<name>A0A182TUR0_9DIPT</name>
<dbReference type="SUPFAM" id="SSF48350">
    <property type="entry name" value="GTPase activation domain, GAP"/>
    <property type="match status" value="1"/>
</dbReference>
<protein>
    <recommendedName>
        <fullName evidence="1">Rho-GAP domain-containing protein</fullName>
    </recommendedName>
</protein>
<dbReference type="GO" id="GO:0050770">
    <property type="term" value="P:regulation of axonogenesis"/>
    <property type="evidence" value="ECO:0007669"/>
    <property type="project" value="TreeGrafter"/>
</dbReference>
<reference evidence="2" key="2">
    <citation type="submission" date="2020-05" db="UniProtKB">
        <authorList>
            <consortium name="EnsemblMetazoa"/>
        </authorList>
    </citation>
    <scope>IDENTIFICATION</scope>
    <source>
        <strain evidence="2">CM1001059</strain>
    </source>
</reference>
<keyword evidence="3" id="KW-1185">Reference proteome</keyword>
<evidence type="ECO:0000313" key="2">
    <source>
        <dbReference type="EnsemblMetazoa" id="AMEC008650-PA"/>
    </source>
</evidence>
<dbReference type="Proteomes" id="UP000075902">
    <property type="component" value="Unassembled WGS sequence"/>
</dbReference>
<dbReference type="VEuPathDB" id="VectorBase:AMEC008650"/>
<dbReference type="Gene3D" id="1.10.555.10">
    <property type="entry name" value="Rho GTPase activation protein"/>
    <property type="match status" value="1"/>
</dbReference>
<evidence type="ECO:0000259" key="1">
    <source>
        <dbReference type="PROSITE" id="PS50238"/>
    </source>
</evidence>
<dbReference type="AlphaFoldDB" id="A0A182TUR0"/>
<dbReference type="GO" id="GO:0005829">
    <property type="term" value="C:cytosol"/>
    <property type="evidence" value="ECO:0007669"/>
    <property type="project" value="TreeGrafter"/>
</dbReference>